<gene>
    <name evidence="6" type="ORF">BTO08_12480</name>
</gene>
<dbReference type="PANTHER" id="PTHR38102">
    <property type="entry name" value="PERIPLASMIC CHAPERONE SPY"/>
    <property type="match status" value="1"/>
</dbReference>
<sequence>MKMFKKTMMMAIAVPMVLGSMSVMAAPNSHGMKGHHGERGLFKQLELTDTQKAEMKTLREKDREAMKAERQANRTEMQTDHKALDKLVLADNFDEQAVRQLVDRMSEKQAEHRVERLKQRHQMLNILTPEQKAKYVELKQQHAEKRFMKLEKKTH</sequence>
<dbReference type="Proteomes" id="UP000238730">
    <property type="component" value="Unassembled WGS sequence"/>
</dbReference>
<accession>A0A2S7W1N5</accession>
<dbReference type="Gene3D" id="1.20.120.1490">
    <property type="match status" value="1"/>
</dbReference>
<dbReference type="GO" id="GO:0030288">
    <property type="term" value="C:outer membrane-bounded periplasmic space"/>
    <property type="evidence" value="ECO:0007669"/>
    <property type="project" value="TreeGrafter"/>
</dbReference>
<feature type="chain" id="PRO_5015677928" description="Periplasmic repressor CpxP" evidence="5">
    <location>
        <begin position="26"/>
        <end position="155"/>
    </location>
</feature>
<evidence type="ECO:0000256" key="1">
    <source>
        <dbReference type="ARBA" id="ARBA00004418"/>
    </source>
</evidence>
<proteinExistence type="inferred from homology"/>
<dbReference type="CDD" id="cd09916">
    <property type="entry name" value="CpxP_like"/>
    <property type="match status" value="1"/>
</dbReference>
<dbReference type="RefSeq" id="WP_105061129.1">
    <property type="nucleotide sequence ID" value="NZ_MSCJ01000001.1"/>
</dbReference>
<dbReference type="InterPro" id="IPR052211">
    <property type="entry name" value="Cpx_auxiliary_protein"/>
</dbReference>
<dbReference type="GO" id="GO:0051082">
    <property type="term" value="F:unfolded protein binding"/>
    <property type="evidence" value="ECO:0007669"/>
    <property type="project" value="TreeGrafter"/>
</dbReference>
<name>A0A2S7W1N5_PHOAN</name>
<comment type="similarity">
    <text evidence="2">Belongs to the CpxP/Spy family.</text>
</comment>
<keyword evidence="3 5" id="KW-0732">Signal</keyword>
<dbReference type="Pfam" id="PF07813">
    <property type="entry name" value="LTXXQ"/>
    <property type="match status" value="1"/>
</dbReference>
<protein>
    <recommendedName>
        <fullName evidence="8">Periplasmic repressor CpxP</fullName>
    </recommendedName>
</protein>
<dbReference type="OrthoDB" id="6105813at2"/>
<evidence type="ECO:0008006" key="8">
    <source>
        <dbReference type="Google" id="ProtNLM"/>
    </source>
</evidence>
<comment type="caution">
    <text evidence="6">The sequence shown here is derived from an EMBL/GenBank/DDBJ whole genome shotgun (WGS) entry which is preliminary data.</text>
</comment>
<keyword evidence="4" id="KW-0574">Periplasm</keyword>
<reference evidence="6 7" key="1">
    <citation type="submission" date="2016-12" db="EMBL/GenBank/DDBJ databases">
        <title>Diversity of luminous bacteria.</title>
        <authorList>
            <person name="Yoshizawa S."/>
            <person name="Kogure K."/>
        </authorList>
    </citation>
    <scope>NUCLEOTIDE SEQUENCE [LARGE SCALE GENOMIC DNA]</scope>
    <source>
        <strain evidence="6 7">LC1-200</strain>
    </source>
</reference>
<evidence type="ECO:0000256" key="4">
    <source>
        <dbReference type="ARBA" id="ARBA00022764"/>
    </source>
</evidence>
<dbReference type="InterPro" id="IPR012899">
    <property type="entry name" value="LTXXQ"/>
</dbReference>
<dbReference type="PANTHER" id="PTHR38102:SF1">
    <property type="entry name" value="PERIPLASMIC CHAPERONE SPY"/>
    <property type="match status" value="1"/>
</dbReference>
<evidence type="ECO:0000256" key="2">
    <source>
        <dbReference type="ARBA" id="ARBA00008441"/>
    </source>
</evidence>
<organism evidence="6 7">
    <name type="scientific">Photobacterium angustum</name>
    <dbReference type="NCBI Taxonomy" id="661"/>
    <lineage>
        <taxon>Bacteria</taxon>
        <taxon>Pseudomonadati</taxon>
        <taxon>Pseudomonadota</taxon>
        <taxon>Gammaproteobacteria</taxon>
        <taxon>Vibrionales</taxon>
        <taxon>Vibrionaceae</taxon>
        <taxon>Photobacterium</taxon>
    </lineage>
</organism>
<evidence type="ECO:0000313" key="7">
    <source>
        <dbReference type="Proteomes" id="UP000238730"/>
    </source>
</evidence>
<evidence type="ECO:0000256" key="3">
    <source>
        <dbReference type="ARBA" id="ARBA00022729"/>
    </source>
</evidence>
<dbReference type="AlphaFoldDB" id="A0A2S7W1N5"/>
<comment type="subcellular location">
    <subcellularLocation>
        <location evidence="1">Periplasm</location>
    </subcellularLocation>
</comment>
<evidence type="ECO:0000313" key="6">
    <source>
        <dbReference type="EMBL" id="PQJ68125.1"/>
    </source>
</evidence>
<dbReference type="EMBL" id="MSCJ01000001">
    <property type="protein sequence ID" value="PQJ68125.1"/>
    <property type="molecule type" value="Genomic_DNA"/>
</dbReference>
<feature type="signal peptide" evidence="5">
    <location>
        <begin position="1"/>
        <end position="25"/>
    </location>
</feature>
<evidence type="ECO:0000256" key="5">
    <source>
        <dbReference type="SAM" id="SignalP"/>
    </source>
</evidence>